<reference evidence="6" key="1">
    <citation type="submission" date="2020-04" db="EMBL/GenBank/DDBJ databases">
        <authorList>
            <person name="Chiriac C."/>
            <person name="Salcher M."/>
            <person name="Ghai R."/>
            <person name="Kavagutti S V."/>
        </authorList>
    </citation>
    <scope>NUCLEOTIDE SEQUENCE</scope>
</reference>
<dbReference type="InterPro" id="IPR029055">
    <property type="entry name" value="Ntn_hydrolases_N"/>
</dbReference>
<comment type="catalytic activity">
    <reaction evidence="1">
        <text>D-fructose 6-phosphate + L-glutamine = D-glucosamine 6-phosphate + L-glutamate</text>
        <dbReference type="Rhea" id="RHEA:13237"/>
        <dbReference type="ChEBI" id="CHEBI:29985"/>
        <dbReference type="ChEBI" id="CHEBI:58359"/>
        <dbReference type="ChEBI" id="CHEBI:58725"/>
        <dbReference type="ChEBI" id="CHEBI:61527"/>
        <dbReference type="EC" id="2.6.1.16"/>
    </reaction>
</comment>
<evidence type="ECO:0000256" key="4">
    <source>
        <dbReference type="ARBA" id="ARBA00022962"/>
    </source>
</evidence>
<dbReference type="EMBL" id="LR796492">
    <property type="protein sequence ID" value="CAB4147372.1"/>
    <property type="molecule type" value="Genomic_DNA"/>
</dbReference>
<sequence length="253" mass="28145">MCGIGAFQIVNHEVDPAKVARVLLRLLEERGRDASGVAWHADGDTLICKDNCAGKELARRLQTSIGNTGIVHTRWATQGSPTIEGNNHPIDVNGIVGVHNGHIRNDDALLNMCVDYKRQAQVDSEAVFALLAHAPAGWTLEQRVEHVRGNAALLWLESYDETETLHATRLTSSPLFMAQTVAGSVVFASTARILQEVGKRCELQFEYMHELKEGTYMRCTAGMVTEYKELPIPQVQPQLFRHDYSKASKYQSF</sequence>
<dbReference type="SUPFAM" id="SSF56235">
    <property type="entry name" value="N-terminal nucleophile aminohydrolases (Ntn hydrolases)"/>
    <property type="match status" value="1"/>
</dbReference>
<evidence type="ECO:0000259" key="5">
    <source>
        <dbReference type="PROSITE" id="PS51278"/>
    </source>
</evidence>
<dbReference type="CDD" id="cd00352">
    <property type="entry name" value="Gn_AT_II"/>
    <property type="match status" value="1"/>
</dbReference>
<gene>
    <name evidence="6" type="ORF">UFOVP519_26</name>
</gene>
<protein>
    <recommendedName>
        <fullName evidence="2">glutamine--fructose-6-phosphate transaminase (isomerizing)</fullName>
        <ecNumber evidence="2">2.6.1.16</ecNumber>
    </recommendedName>
</protein>
<feature type="domain" description="Glutamine amidotransferase type-2" evidence="5">
    <location>
        <begin position="2"/>
        <end position="222"/>
    </location>
</feature>
<dbReference type="GO" id="GO:0004360">
    <property type="term" value="F:glutamine-fructose-6-phosphate transaminase (isomerizing) activity"/>
    <property type="evidence" value="ECO:0007669"/>
    <property type="project" value="UniProtKB-EC"/>
</dbReference>
<dbReference type="PANTHER" id="PTHR10937">
    <property type="entry name" value="GLUCOSAMINE--FRUCTOSE-6-PHOSPHATE AMINOTRANSFERASE, ISOMERIZING"/>
    <property type="match status" value="1"/>
</dbReference>
<dbReference type="InterPro" id="IPR017932">
    <property type="entry name" value="GATase_2_dom"/>
</dbReference>
<dbReference type="Pfam" id="PF13522">
    <property type="entry name" value="GATase_6"/>
    <property type="match status" value="1"/>
</dbReference>
<proteinExistence type="predicted"/>
<name>A0A6J5MM44_9CAUD</name>
<evidence type="ECO:0000256" key="3">
    <source>
        <dbReference type="ARBA" id="ARBA00022679"/>
    </source>
</evidence>
<keyword evidence="3" id="KW-0808">Transferase</keyword>
<evidence type="ECO:0000256" key="2">
    <source>
        <dbReference type="ARBA" id="ARBA00012916"/>
    </source>
</evidence>
<accession>A0A6J5MM44</accession>
<dbReference type="PROSITE" id="PS51278">
    <property type="entry name" value="GATASE_TYPE_2"/>
    <property type="match status" value="1"/>
</dbReference>
<dbReference type="EC" id="2.6.1.16" evidence="2"/>
<evidence type="ECO:0000256" key="1">
    <source>
        <dbReference type="ARBA" id="ARBA00001031"/>
    </source>
</evidence>
<keyword evidence="4" id="KW-0315">Glutamine amidotransferase</keyword>
<evidence type="ECO:0000313" key="6">
    <source>
        <dbReference type="EMBL" id="CAB4147372.1"/>
    </source>
</evidence>
<dbReference type="Gene3D" id="3.60.20.10">
    <property type="entry name" value="Glutamine Phosphoribosylpyrophosphate, subunit 1, domain 1"/>
    <property type="match status" value="1"/>
</dbReference>
<organism evidence="6">
    <name type="scientific">uncultured Caudovirales phage</name>
    <dbReference type="NCBI Taxonomy" id="2100421"/>
    <lineage>
        <taxon>Viruses</taxon>
        <taxon>Duplodnaviria</taxon>
        <taxon>Heunggongvirae</taxon>
        <taxon>Uroviricota</taxon>
        <taxon>Caudoviricetes</taxon>
        <taxon>Peduoviridae</taxon>
        <taxon>Maltschvirus</taxon>
        <taxon>Maltschvirus maltsch</taxon>
    </lineage>
</organism>